<feature type="domain" description="Isochorismatase-like" evidence="1">
    <location>
        <begin position="9"/>
        <end position="160"/>
    </location>
</feature>
<accession>A0ABT0N2N7</accession>
<sequence>MLSSAKDVAFLFIDHQSGLIQTVKDISAAELRANAAGLAKAATLLGAPSVYTESVPEGPNGPIIPEIKANAPDAVYARRTGEINAWDSKAFVDAVKATGKKTLIMSGIWTSVCVALPALSAIDEGYTVYAVIDASGDNSTFSREITMARLAAAGVTVVSVTGMLAELQKTWNRDDAEEWGAIYANVVPNYAAAIEQHTVA</sequence>
<evidence type="ECO:0000313" key="3">
    <source>
        <dbReference type="Proteomes" id="UP001202831"/>
    </source>
</evidence>
<dbReference type="PANTHER" id="PTHR43559:SF2">
    <property type="entry name" value="HOMOLOG OF SLSA IN STM"/>
    <property type="match status" value="1"/>
</dbReference>
<proteinExistence type="predicted"/>
<name>A0ABT0N2N7_9GAMM</name>
<keyword evidence="3" id="KW-1185">Reference proteome</keyword>
<gene>
    <name evidence="2" type="ORF">L2725_01280</name>
</gene>
<protein>
    <submittedName>
        <fullName evidence="2">Isochorismatase family protein</fullName>
    </submittedName>
</protein>
<dbReference type="InterPro" id="IPR036380">
    <property type="entry name" value="Isochorismatase-like_sf"/>
</dbReference>
<dbReference type="PANTHER" id="PTHR43559">
    <property type="entry name" value="HYDROLASE YCAC-RELATED"/>
    <property type="match status" value="1"/>
</dbReference>
<comment type="caution">
    <text evidence="2">The sequence shown here is derived from an EMBL/GenBank/DDBJ whole genome shotgun (WGS) entry which is preliminary data.</text>
</comment>
<evidence type="ECO:0000313" key="2">
    <source>
        <dbReference type="EMBL" id="MCL2912425.1"/>
    </source>
</evidence>
<dbReference type="Pfam" id="PF00857">
    <property type="entry name" value="Isochorismatase"/>
    <property type="match status" value="1"/>
</dbReference>
<dbReference type="EMBL" id="JAKIKT010000001">
    <property type="protein sequence ID" value="MCL2912425.1"/>
    <property type="molecule type" value="Genomic_DNA"/>
</dbReference>
<dbReference type="InterPro" id="IPR053152">
    <property type="entry name" value="Hydrolase_YcaC-like"/>
</dbReference>
<dbReference type="SUPFAM" id="SSF52499">
    <property type="entry name" value="Isochorismatase-like hydrolases"/>
    <property type="match status" value="1"/>
</dbReference>
<reference evidence="2 3" key="1">
    <citation type="submission" date="2022-01" db="EMBL/GenBank/DDBJ databases">
        <title>Whole genome-based taxonomy of the Shewanellaceae.</title>
        <authorList>
            <person name="Martin-Rodriguez A.J."/>
        </authorList>
    </citation>
    <scope>NUCLEOTIDE SEQUENCE [LARGE SCALE GENOMIC DNA]</scope>
    <source>
        <strain evidence="2 3">DSM 21332</strain>
    </source>
</reference>
<organism evidence="2 3">
    <name type="scientific">Shewanella corallii</name>
    <dbReference type="NCBI Taxonomy" id="560080"/>
    <lineage>
        <taxon>Bacteria</taxon>
        <taxon>Pseudomonadati</taxon>
        <taxon>Pseudomonadota</taxon>
        <taxon>Gammaproteobacteria</taxon>
        <taxon>Alteromonadales</taxon>
        <taxon>Shewanellaceae</taxon>
        <taxon>Shewanella</taxon>
    </lineage>
</organism>
<evidence type="ECO:0000259" key="1">
    <source>
        <dbReference type="Pfam" id="PF00857"/>
    </source>
</evidence>
<dbReference type="RefSeq" id="WP_249247247.1">
    <property type="nucleotide sequence ID" value="NZ_JAKIKT010000001.1"/>
</dbReference>
<dbReference type="Proteomes" id="UP001202831">
    <property type="component" value="Unassembled WGS sequence"/>
</dbReference>
<dbReference type="Gene3D" id="3.40.50.850">
    <property type="entry name" value="Isochorismatase-like"/>
    <property type="match status" value="1"/>
</dbReference>
<dbReference type="InterPro" id="IPR000868">
    <property type="entry name" value="Isochorismatase-like_dom"/>
</dbReference>